<dbReference type="AlphaFoldDB" id="A0AAN9QKI9"/>
<organism evidence="1 2">
    <name type="scientific">Canavalia gladiata</name>
    <name type="common">Sword bean</name>
    <name type="synonym">Dolichos gladiatus</name>
    <dbReference type="NCBI Taxonomy" id="3824"/>
    <lineage>
        <taxon>Eukaryota</taxon>
        <taxon>Viridiplantae</taxon>
        <taxon>Streptophyta</taxon>
        <taxon>Embryophyta</taxon>
        <taxon>Tracheophyta</taxon>
        <taxon>Spermatophyta</taxon>
        <taxon>Magnoliopsida</taxon>
        <taxon>eudicotyledons</taxon>
        <taxon>Gunneridae</taxon>
        <taxon>Pentapetalae</taxon>
        <taxon>rosids</taxon>
        <taxon>fabids</taxon>
        <taxon>Fabales</taxon>
        <taxon>Fabaceae</taxon>
        <taxon>Papilionoideae</taxon>
        <taxon>50 kb inversion clade</taxon>
        <taxon>NPAAA clade</taxon>
        <taxon>indigoferoid/millettioid clade</taxon>
        <taxon>Phaseoleae</taxon>
        <taxon>Canavalia</taxon>
    </lineage>
</organism>
<keyword evidence="2" id="KW-1185">Reference proteome</keyword>
<proteinExistence type="predicted"/>
<dbReference type="EMBL" id="JAYMYQ010000004">
    <property type="protein sequence ID" value="KAK7338837.1"/>
    <property type="molecule type" value="Genomic_DNA"/>
</dbReference>
<dbReference type="Proteomes" id="UP001367508">
    <property type="component" value="Unassembled WGS sequence"/>
</dbReference>
<evidence type="ECO:0000313" key="1">
    <source>
        <dbReference type="EMBL" id="KAK7338837.1"/>
    </source>
</evidence>
<protein>
    <submittedName>
        <fullName evidence="1">Uncharacterized protein</fullName>
    </submittedName>
</protein>
<sequence length="80" mass="9268">MTLVKDVLDVVVNLVGTTKYEEMIVMGIIFIVRDIYTKVNEAFSLIYSTWKEDLTKIRLVWLQTIRKHFSGLCQSLISAE</sequence>
<gene>
    <name evidence="1" type="ORF">VNO77_19470</name>
</gene>
<accession>A0AAN9QKI9</accession>
<reference evidence="1 2" key="1">
    <citation type="submission" date="2024-01" db="EMBL/GenBank/DDBJ databases">
        <title>The genomes of 5 underutilized Papilionoideae crops provide insights into root nodulation and disease resistanc.</title>
        <authorList>
            <person name="Jiang F."/>
        </authorList>
    </citation>
    <scope>NUCLEOTIDE SEQUENCE [LARGE SCALE GENOMIC DNA]</scope>
    <source>
        <strain evidence="1">LVBAO_FW01</strain>
        <tissue evidence="1">Leaves</tissue>
    </source>
</reference>
<name>A0AAN9QKI9_CANGL</name>
<comment type="caution">
    <text evidence="1">The sequence shown here is derived from an EMBL/GenBank/DDBJ whole genome shotgun (WGS) entry which is preliminary data.</text>
</comment>
<evidence type="ECO:0000313" key="2">
    <source>
        <dbReference type="Proteomes" id="UP001367508"/>
    </source>
</evidence>